<dbReference type="AlphaFoldDB" id="A0A562J6V9"/>
<protein>
    <submittedName>
        <fullName evidence="6">FAD dependent oxidoreductase</fullName>
    </submittedName>
</protein>
<dbReference type="GO" id="GO:0016491">
    <property type="term" value="F:oxidoreductase activity"/>
    <property type="evidence" value="ECO:0007669"/>
    <property type="project" value="UniProtKB-KW"/>
</dbReference>
<dbReference type="InterPro" id="IPR036188">
    <property type="entry name" value="FAD/NAD-bd_sf"/>
</dbReference>
<keyword evidence="2" id="KW-0479">Metal-binding</keyword>
<dbReference type="EMBL" id="VLKI01000026">
    <property type="protein sequence ID" value="TWH78896.1"/>
    <property type="molecule type" value="Genomic_DNA"/>
</dbReference>
<dbReference type="GeneID" id="65406159"/>
<evidence type="ECO:0000313" key="6">
    <source>
        <dbReference type="EMBL" id="TWH78896.1"/>
    </source>
</evidence>
<keyword evidence="1" id="KW-0004">4Fe-4S</keyword>
<comment type="caution">
    <text evidence="6">The sequence shown here is derived from an EMBL/GenBank/DDBJ whole genome shotgun (WGS) entry which is preliminary data.</text>
</comment>
<evidence type="ECO:0000256" key="2">
    <source>
        <dbReference type="ARBA" id="ARBA00022723"/>
    </source>
</evidence>
<sequence>MEMYTQVKNIEISKTADVIVAGGGPAGVAAAIASARKGGNTILLERNGFLGGMGSAALVNPFMSFSSGKTQLVKGIFQEMIDRLKEAGAFGGAGHAWSFDPEIYKYVLNEMVLDSGVRLQFHSFVVDAVTEANVIKGIIIESKSGRQMLRAKTFIDCTGDGDLAARAGAEFKIGRESDGQCQPASIMFKMGGVTNRKKACEYAVEDERLPQGRVLFFKMPRDGEVMINMTRIVNVDALNVDDLTRAEIEGRKQIKEIVEYMQENVVGFENSYLVTTGPQIGIRESRRIMGEYVLTADDVLECRRFDDAIASCSYMIDIHNPTGAGTEKVILPKGQWYDIPYRCLLPKVFDNLLVAGRCISSTHEAHSSLRIQPTCYAMGQAAGMAAAMSVNQGIHPKSLNAAELRANLLKENCFIRESISSV</sequence>
<keyword evidence="7" id="KW-1185">Reference proteome</keyword>
<dbReference type="InterPro" id="IPR039650">
    <property type="entry name" value="HdrA-like"/>
</dbReference>
<dbReference type="GO" id="GO:0046872">
    <property type="term" value="F:metal ion binding"/>
    <property type="evidence" value="ECO:0007669"/>
    <property type="project" value="UniProtKB-KW"/>
</dbReference>
<dbReference type="RefSeq" id="WP_144546102.1">
    <property type="nucleotide sequence ID" value="NZ_CBCSDC010000040.1"/>
</dbReference>
<dbReference type="Gene3D" id="3.50.50.60">
    <property type="entry name" value="FAD/NAD(P)-binding domain"/>
    <property type="match status" value="1"/>
</dbReference>
<evidence type="ECO:0000256" key="4">
    <source>
        <dbReference type="ARBA" id="ARBA00023004"/>
    </source>
</evidence>
<gene>
    <name evidence="6" type="ORF">IQ19_05095</name>
</gene>
<dbReference type="OrthoDB" id="9777740at2"/>
<dbReference type="PANTHER" id="PTHR43498:SF1">
    <property type="entry name" value="COB--COM HETERODISULFIDE REDUCTASE IRON-SULFUR SUBUNIT A"/>
    <property type="match status" value="1"/>
</dbReference>
<dbReference type="Pfam" id="PF12831">
    <property type="entry name" value="FAD_oxidored"/>
    <property type="match status" value="1"/>
</dbReference>
<evidence type="ECO:0000256" key="5">
    <source>
        <dbReference type="ARBA" id="ARBA00023014"/>
    </source>
</evidence>
<keyword evidence="4" id="KW-0408">Iron</keyword>
<keyword evidence="5" id="KW-0411">Iron-sulfur</keyword>
<accession>A0A562J6V9</accession>
<evidence type="ECO:0000256" key="3">
    <source>
        <dbReference type="ARBA" id="ARBA00023002"/>
    </source>
</evidence>
<reference evidence="6 7" key="1">
    <citation type="journal article" date="2015" name="Stand. Genomic Sci.">
        <title>Genomic Encyclopedia of Bacterial and Archaeal Type Strains, Phase III: the genomes of soil and plant-associated and newly described type strains.</title>
        <authorList>
            <person name="Whitman W.B."/>
            <person name="Woyke T."/>
            <person name="Klenk H.P."/>
            <person name="Zhou Y."/>
            <person name="Lilburn T.G."/>
            <person name="Beck B.J."/>
            <person name="De Vos P."/>
            <person name="Vandamme P."/>
            <person name="Eisen J.A."/>
            <person name="Garrity G."/>
            <person name="Hugenholtz P."/>
            <person name="Kyrpides N.C."/>
        </authorList>
    </citation>
    <scope>NUCLEOTIDE SEQUENCE [LARGE SCALE GENOMIC DNA]</scope>
    <source>
        <strain evidence="6 7">CGMCC 1.10115</strain>
    </source>
</reference>
<evidence type="ECO:0000313" key="7">
    <source>
        <dbReference type="Proteomes" id="UP000318667"/>
    </source>
</evidence>
<evidence type="ECO:0000256" key="1">
    <source>
        <dbReference type="ARBA" id="ARBA00022485"/>
    </source>
</evidence>
<name>A0A562J6V9_9BACI</name>
<proteinExistence type="predicted"/>
<dbReference type="PRINTS" id="PR00411">
    <property type="entry name" value="PNDRDTASEI"/>
</dbReference>
<dbReference type="PANTHER" id="PTHR43498">
    <property type="entry name" value="FERREDOXIN:COB-COM HETERODISULFIDE REDUCTASE SUBUNIT A"/>
    <property type="match status" value="1"/>
</dbReference>
<dbReference type="SUPFAM" id="SSF51905">
    <property type="entry name" value="FAD/NAD(P)-binding domain"/>
    <property type="match status" value="1"/>
</dbReference>
<dbReference type="GO" id="GO:0051539">
    <property type="term" value="F:4 iron, 4 sulfur cluster binding"/>
    <property type="evidence" value="ECO:0007669"/>
    <property type="project" value="UniProtKB-KW"/>
</dbReference>
<organism evidence="6 7">
    <name type="scientific">Cytobacillus oceanisediminis</name>
    <dbReference type="NCBI Taxonomy" id="665099"/>
    <lineage>
        <taxon>Bacteria</taxon>
        <taxon>Bacillati</taxon>
        <taxon>Bacillota</taxon>
        <taxon>Bacilli</taxon>
        <taxon>Bacillales</taxon>
        <taxon>Bacillaceae</taxon>
        <taxon>Cytobacillus</taxon>
    </lineage>
</organism>
<keyword evidence="3" id="KW-0560">Oxidoreductase</keyword>
<dbReference type="Proteomes" id="UP000318667">
    <property type="component" value="Unassembled WGS sequence"/>
</dbReference>